<dbReference type="Pfam" id="PF23343">
    <property type="entry name" value="REP_ORF2-G2P"/>
    <property type="match status" value="1"/>
</dbReference>
<sequence length="249" mass="29102">MAYVHRVVKAGPCVEHKKMQSFRVHTKGVKRGPNTGHTTEKQERINERVAEEHLRWDINANFGHRDLHAVLHYYVKDSSFEEILENKAAFLRNLRKLCKKRGITFKAVVVIETKRMTNPHIHVIISRMDPEIITEAWENVPRGGGGISFKPMDRRGNHYKLAAYLMKESRSTMERYREIGKRGKRYSKTQNMDKPEITYTAVPASSWRKDPKARKGAVLYKFDDGSTCRSGWHEISGYPYQEYFEIFNE</sequence>
<gene>
    <name evidence="2" type="ORF">MM59RIKEN_03200</name>
</gene>
<evidence type="ECO:0000313" key="3">
    <source>
        <dbReference type="Proteomes" id="UP000679848"/>
    </source>
</evidence>
<dbReference type="RefSeq" id="WP_187015739.1">
    <property type="nucleotide sequence ID" value="NZ_AP023420.1"/>
</dbReference>
<accession>A0A810QBP5</accession>
<protein>
    <recommendedName>
        <fullName evidence="1">Replication-associated protein ORF2/G2P domain-containing protein</fullName>
    </recommendedName>
</protein>
<reference evidence="2" key="1">
    <citation type="submission" date="2020-09" db="EMBL/GenBank/DDBJ databases">
        <title>New species isolated from human feces.</title>
        <authorList>
            <person name="Kitahara M."/>
            <person name="Shigeno Y."/>
            <person name="Shime M."/>
            <person name="Matsumoto Y."/>
            <person name="Nakamura S."/>
            <person name="Motooka D."/>
            <person name="Fukuoka S."/>
            <person name="Nishikawa H."/>
            <person name="Benno Y."/>
        </authorList>
    </citation>
    <scope>NUCLEOTIDE SEQUENCE</scope>
    <source>
        <strain evidence="2">MM59</strain>
    </source>
</reference>
<dbReference type="InterPro" id="IPR056906">
    <property type="entry name" value="ORF2/G2P_dom"/>
</dbReference>
<feature type="domain" description="Replication-associated protein ORF2/G2P" evidence="1">
    <location>
        <begin position="86"/>
        <end position="168"/>
    </location>
</feature>
<dbReference type="AlphaFoldDB" id="A0A810QBP5"/>
<dbReference type="Proteomes" id="UP000679848">
    <property type="component" value="Chromosome"/>
</dbReference>
<evidence type="ECO:0000313" key="2">
    <source>
        <dbReference type="EMBL" id="BCK83001.1"/>
    </source>
</evidence>
<dbReference type="KEGG" id="pfaa:MM59RIKEN_03200"/>
<evidence type="ECO:0000259" key="1">
    <source>
        <dbReference type="Pfam" id="PF23343"/>
    </source>
</evidence>
<organism evidence="2 3">
    <name type="scientific">Pusillibacter faecalis</name>
    <dbReference type="NCBI Taxonomy" id="2714358"/>
    <lineage>
        <taxon>Bacteria</taxon>
        <taxon>Bacillati</taxon>
        <taxon>Bacillota</taxon>
        <taxon>Clostridia</taxon>
        <taxon>Eubacteriales</taxon>
        <taxon>Oscillospiraceae</taxon>
        <taxon>Pusillibacter</taxon>
    </lineage>
</organism>
<dbReference type="EMBL" id="AP023420">
    <property type="protein sequence ID" value="BCK83001.1"/>
    <property type="molecule type" value="Genomic_DNA"/>
</dbReference>
<keyword evidence="3" id="KW-1185">Reference proteome</keyword>
<proteinExistence type="predicted"/>
<name>A0A810QBP5_9FIRM</name>